<feature type="compositionally biased region" description="Low complexity" evidence="1">
    <location>
        <begin position="159"/>
        <end position="183"/>
    </location>
</feature>
<name>A0A4Z0Q4Q1_9BACT</name>
<organism evidence="2 3">
    <name type="scientific">Hymenobacter aquaticus</name>
    <dbReference type="NCBI Taxonomy" id="1867101"/>
    <lineage>
        <taxon>Bacteria</taxon>
        <taxon>Pseudomonadati</taxon>
        <taxon>Bacteroidota</taxon>
        <taxon>Cytophagia</taxon>
        <taxon>Cytophagales</taxon>
        <taxon>Hymenobacteraceae</taxon>
        <taxon>Hymenobacter</taxon>
    </lineage>
</organism>
<evidence type="ECO:0000313" key="3">
    <source>
        <dbReference type="Proteomes" id="UP000297549"/>
    </source>
</evidence>
<dbReference type="RefSeq" id="WP_135462609.1">
    <property type="nucleotide sequence ID" value="NZ_SRLC01000001.1"/>
</dbReference>
<reference evidence="2 3" key="1">
    <citation type="submission" date="2019-04" db="EMBL/GenBank/DDBJ databases">
        <authorList>
            <person name="Feng G."/>
            <person name="Zhang J."/>
            <person name="Zhu H."/>
        </authorList>
    </citation>
    <scope>NUCLEOTIDE SEQUENCE [LARGE SCALE GENOMIC DNA]</scope>
    <source>
        <strain evidence="2 3">JCM 31653</strain>
    </source>
</reference>
<dbReference type="AlphaFoldDB" id="A0A4Z0Q4Q1"/>
<gene>
    <name evidence="2" type="ORF">E5K00_07475</name>
</gene>
<dbReference type="OrthoDB" id="9813021at2"/>
<sequence length="261" mass="28251">MPASHCRPPRSGDLLPLLFDARPASSVWRMLAHGLLLGLAAPGLLACSDDAARRPDSELRVDAPAPDQRRPSVIEAENAAAAALPAGAGRRYRVRAETAYFYDSPRQARPRGNYLRRGDVLYGQDEGNGFVKTRFVSPQGATVAGWLKMQDLSSLIENASAQASRSRPTAPAAPAARPAATQPLEPAQTSPGGAQTAVVRVARAYFYNSPDLGQPRKAYCEQGDKVRLGQEQGAAVYVTFTNWEKVTTRGWMHKQDLGLRE</sequence>
<evidence type="ECO:0000313" key="2">
    <source>
        <dbReference type="EMBL" id="TGE25030.1"/>
    </source>
</evidence>
<keyword evidence="3" id="KW-1185">Reference proteome</keyword>
<feature type="region of interest" description="Disordered" evidence="1">
    <location>
        <begin position="159"/>
        <end position="193"/>
    </location>
</feature>
<proteinExistence type="predicted"/>
<dbReference type="Proteomes" id="UP000297549">
    <property type="component" value="Unassembled WGS sequence"/>
</dbReference>
<comment type="caution">
    <text evidence="2">The sequence shown here is derived from an EMBL/GenBank/DDBJ whole genome shotgun (WGS) entry which is preliminary data.</text>
</comment>
<protein>
    <recommendedName>
        <fullName evidence="4">SH3 domain-containing protein</fullName>
    </recommendedName>
</protein>
<accession>A0A4Z0Q4Q1</accession>
<evidence type="ECO:0008006" key="4">
    <source>
        <dbReference type="Google" id="ProtNLM"/>
    </source>
</evidence>
<dbReference type="EMBL" id="SRLC01000001">
    <property type="protein sequence ID" value="TGE25030.1"/>
    <property type="molecule type" value="Genomic_DNA"/>
</dbReference>
<evidence type="ECO:0000256" key="1">
    <source>
        <dbReference type="SAM" id="MobiDB-lite"/>
    </source>
</evidence>